<accession>A0A081MZV5</accession>
<reference evidence="2 3" key="1">
    <citation type="submission" date="2014-06" db="EMBL/GenBank/DDBJ databases">
        <title>Whole Genome Sequences of Three Symbiotic Endozoicomonas Bacteria.</title>
        <authorList>
            <person name="Neave M.J."/>
            <person name="Apprill A."/>
            <person name="Voolstra C.R."/>
        </authorList>
    </citation>
    <scope>NUCLEOTIDE SEQUENCE [LARGE SCALE GENOMIC DNA]</scope>
    <source>
        <strain evidence="2 3">LMG 24815</strain>
    </source>
</reference>
<dbReference type="Proteomes" id="UP000028006">
    <property type="component" value="Unassembled WGS sequence"/>
</dbReference>
<gene>
    <name evidence="2" type="ORF">GZ77_24795</name>
</gene>
<comment type="caution">
    <text evidence="2">The sequence shown here is derived from an EMBL/GenBank/DDBJ whole genome shotgun (WGS) entry which is preliminary data.</text>
</comment>
<organism evidence="2 3">
    <name type="scientific">Endozoicomonas montiporae</name>
    <dbReference type="NCBI Taxonomy" id="1027273"/>
    <lineage>
        <taxon>Bacteria</taxon>
        <taxon>Pseudomonadati</taxon>
        <taxon>Pseudomonadota</taxon>
        <taxon>Gammaproteobacteria</taxon>
        <taxon>Oceanospirillales</taxon>
        <taxon>Endozoicomonadaceae</taxon>
        <taxon>Endozoicomonas</taxon>
    </lineage>
</organism>
<proteinExistence type="predicted"/>
<keyword evidence="1" id="KW-0812">Transmembrane</keyword>
<evidence type="ECO:0000313" key="3">
    <source>
        <dbReference type="Proteomes" id="UP000028006"/>
    </source>
</evidence>
<keyword evidence="1" id="KW-1133">Transmembrane helix</keyword>
<evidence type="ECO:0000313" key="2">
    <source>
        <dbReference type="EMBL" id="KEQ11728.1"/>
    </source>
</evidence>
<sequence length="63" mass="7615">MKFKQESKRKNRQLIILIVSLHDDWEEIIIFIGTFIVFVTYSYTSSMPVSSRYNKTQEIRTFH</sequence>
<feature type="transmembrane region" description="Helical" evidence="1">
    <location>
        <begin position="28"/>
        <end position="44"/>
    </location>
</feature>
<dbReference type="EMBL" id="JOKG01000006">
    <property type="protein sequence ID" value="KEQ11728.1"/>
    <property type="molecule type" value="Genomic_DNA"/>
</dbReference>
<dbReference type="AlphaFoldDB" id="A0A081MZV5"/>
<evidence type="ECO:0000256" key="1">
    <source>
        <dbReference type="SAM" id="Phobius"/>
    </source>
</evidence>
<protein>
    <submittedName>
        <fullName evidence="2">Uncharacterized protein</fullName>
    </submittedName>
</protein>
<keyword evidence="1" id="KW-0472">Membrane</keyword>
<keyword evidence="3" id="KW-1185">Reference proteome</keyword>
<name>A0A081MZV5_9GAMM</name>